<evidence type="ECO:0000256" key="1">
    <source>
        <dbReference type="ARBA" id="ARBA00010556"/>
    </source>
</evidence>
<dbReference type="SUPFAM" id="SSF48239">
    <property type="entry name" value="Terpenoid cyclases/Protein prenyltransferases"/>
    <property type="match status" value="1"/>
</dbReference>
<feature type="domain" description="Alpha-2-macroglobulin bait region" evidence="4">
    <location>
        <begin position="1112"/>
        <end position="1248"/>
    </location>
</feature>
<dbReference type="PANTHER" id="PTHR40094:SF1">
    <property type="entry name" value="UBIQUITIN DOMAIN-CONTAINING PROTEIN"/>
    <property type="match status" value="1"/>
</dbReference>
<dbReference type="Pfam" id="PF01835">
    <property type="entry name" value="MG2"/>
    <property type="match status" value="1"/>
</dbReference>
<dbReference type="Gene3D" id="2.60.40.1930">
    <property type="match status" value="1"/>
</dbReference>
<comment type="similarity">
    <text evidence="1">Belongs to the protease inhibitor I39 (alpha-2-macroglobulin) family. Bacterial alpha-2-macroglobulin subfamily.</text>
</comment>
<dbReference type="InterPro" id="IPR011990">
    <property type="entry name" value="TPR-like_helical_dom_sf"/>
</dbReference>
<evidence type="ECO:0000313" key="7">
    <source>
        <dbReference type="Proteomes" id="UP000320176"/>
    </source>
</evidence>
<protein>
    <submittedName>
        <fullName evidence="6">Outer membrane protein assembly factor BamD</fullName>
    </submittedName>
</protein>
<keyword evidence="2" id="KW-0802">TPR repeat</keyword>
<evidence type="ECO:0000259" key="5">
    <source>
        <dbReference type="SMART" id="SM01360"/>
    </source>
</evidence>
<organism evidence="6 7">
    <name type="scientific">Stieleria varia</name>
    <dbReference type="NCBI Taxonomy" id="2528005"/>
    <lineage>
        <taxon>Bacteria</taxon>
        <taxon>Pseudomonadati</taxon>
        <taxon>Planctomycetota</taxon>
        <taxon>Planctomycetia</taxon>
        <taxon>Pirellulales</taxon>
        <taxon>Pirellulaceae</taxon>
        <taxon>Stieleria</taxon>
    </lineage>
</organism>
<dbReference type="InterPro" id="IPR008930">
    <property type="entry name" value="Terpenoid_cyclase/PrenylTrfase"/>
</dbReference>
<feature type="region of interest" description="Disordered" evidence="3">
    <location>
        <begin position="2758"/>
        <end position="2785"/>
    </location>
</feature>
<comment type="caution">
    <text evidence="6">The sequence shown here is derived from an EMBL/GenBank/DDBJ whole genome shotgun (WGS) entry which is preliminary data.</text>
</comment>
<dbReference type="RefSeq" id="WP_146519184.1">
    <property type="nucleotide sequence ID" value="NZ_CP151726.1"/>
</dbReference>
<dbReference type="PANTHER" id="PTHR40094">
    <property type="entry name" value="ALPHA-2-MACROGLOBULIN HOMOLOG"/>
    <property type="match status" value="1"/>
</dbReference>
<dbReference type="Pfam" id="PF07703">
    <property type="entry name" value="A2M_BRD"/>
    <property type="match status" value="1"/>
</dbReference>
<dbReference type="PROSITE" id="PS50005">
    <property type="entry name" value="TPR"/>
    <property type="match status" value="1"/>
</dbReference>
<evidence type="ECO:0000313" key="6">
    <source>
        <dbReference type="EMBL" id="TWU06037.1"/>
    </source>
</evidence>
<dbReference type="Proteomes" id="UP000320176">
    <property type="component" value="Unassembled WGS sequence"/>
</dbReference>
<name>A0A5C6B2I5_9BACT</name>
<accession>A0A5C6B2I5</accession>
<dbReference type="SMART" id="SM01359">
    <property type="entry name" value="A2M_N_2"/>
    <property type="match status" value="1"/>
</dbReference>
<dbReference type="InterPro" id="IPR002890">
    <property type="entry name" value="MG2"/>
</dbReference>
<evidence type="ECO:0000259" key="4">
    <source>
        <dbReference type="SMART" id="SM01359"/>
    </source>
</evidence>
<feature type="domain" description="Alpha-2-macroglobulin" evidence="5">
    <location>
        <begin position="1534"/>
        <end position="1624"/>
    </location>
</feature>
<dbReference type="InterPro" id="IPR011625">
    <property type="entry name" value="A2M_N_BRD"/>
</dbReference>
<sequence>MHRSTGFLRVLGIYAGTICVGVTSALAMVHAAEDPPLGKANGRPTITSSPQIDPEIHALMQSRKFADAVKAIDRQLGQDATPDRDYLTYLKAVVQDSAGQPDDALESYKALERLFPDSPWTSRARFGRAGIAAASRDYGKAGEIYRAEAQRLLSRGRKDELSQIYLEFADRYFEGVPAKDPSQEKQPDYKQALEYFREAVKLGPSLESRRIIEFRIARCLQELGENGEAIAAYQAFLKEHSEPESTVQPIQLDLVAPVEADVEAEVRFQLGLTQLNSHQPASARRTWQTFLTKQADERANEAVAAFLAKAQYRLSHTYGLPSPNSIGDLELAVTLAEKFLVQYPEHPLAAKAELEIAQGYMRHGRYLNAVERLEKLIANPSYADSEHLPLARQMLGKSYLAQRKFDDAIAAWKAFLEEHPTDSNWPSVQQEIIDTEFAAAADAHARKDFANARELWQTFLNKYPLDARAAQVLYTFGDMNHSEAAREHAQRVEAAKEQGKPAADLSLNKKCRELYEAAIADWRRVTNKYPGTDQASLAMLRIGQTLELQLDRRAEALESYKKVTGEQESNAQRRIALLTKPQLQVLTQRKYRSDEKPQIKLTTRNLKQVTIKVYKIDMADYFRKMHLASGVEKLDIALIDPDEQFVHTVDDYEDYKQVDREVLLPIDGPGVTAVTVSSDKLEATTMVVVSDLDVIVKSSRNELFLFAENMLTGKPAAGVSVLVSDGSSVFAELLTDDDGITRSTDKKLQNIKDLRVFAIHDGHVASTVTNLNGLDFAVGLAPAGHLFSDRPVYRPGELVNIKGIVRWVDGDRFTFKSGTKFKLDVYDSRGRVLKTEDVALNPYGTIHTHLMLPASTPVGDCRVHLHRPETTDGPALSFESRFQIQTYKLEPIELKLETDKNVYFRGDEITANITLQYYYGAPLANESIRYSLGGGDNEVLTGTTDKDGKLEVKLSTDRFSETQPLTLNVNCPERNVGQSRTVFLATRGFSVSVETARPVFINGETFDATVRVVDPAGEPVATKVKMQVFRVVTSNFGLPAPQNTTTGAASGEEFVEEFELETDDKTGRVVKTLTAGEGGRYIVRAIATDQFDNEISGQSIVAVSGEDDDTRLRVLADRHNYRVGDTATIRVHWREAPALALITFDGASVLGHRLVDLRKGINKIEIPIESHLAPNFFLNAAVMQRNRFHQAQSGFVVDKKLSIELTTSERELAPGEKLTVELAVTDSAGKPTTAEISLAMIQANLMDRFGSMQSSIVDAFQGQMRTPRVRQASSCTFSYQTRTREINEALLVESRRLREELAERDALMTMGNVDNDGDGVLDDPFGSIDDLFGSGPEPNASAAAVAGDTIVGDFAVSGNEPWDRADNNVFSVEGNMPLPFPNASVFNDLSMSRMHQSSQQLQQAQSEYAGQAMPQMQMGHRFATPGLLDRTRQEIEAKRREVFAYGMLDVERSSVSDAPMGQQQANVWFNGTSNQQFDASFLSSQMLQRRDLTINGFTTAGKLIVLNGRGVDEVLQLTRKDGLQVIPLAATGETGFWDPADLTDEQGKAQIEITMPTDSTAWRLQAVAVNVDGLTGETTADVVTRKNLFGQMRLAAAFTVGDKSIVQAEVHSSLNGARSVDVTLKTTIGSTSIEQTKTVRIDGPSITPIGFPVEILDGQQAEFELRVVSKTDNADASLSDTTQQTVPIEPYGLPVYQTASGTASQNTLALIDLADISGAQPRSLELLIGGNVNRSLLDSLLGGPDLLPLRCAATSVLRRSASDAMGGVALLEMVRRSIGADSPQATQLGDAISSAVSNLIASQRDDGGWNEITVGNSNPDPLLTARIMWALADARSAGFAVPNDAFDKGKAYLKTAFTKETRLDQQSILLSAMARCGCGDFALANRLHRERNRLSPLGVTHLMLSLTALGRGEMARELIDLVDTAKFDARQSLDQSARRDHTSIELASLYLLALQELKVRPETRTQLATWLLTQRVGSRWPVEDENGPAIAAMAKHHSTDTPRGETIRLSVFVNGNPLETLEIQPNDPSRRLSVPREMILDEGEQKIDFRIEGRGEFTYSAVMTGFAAADKVASSTQDWRIDRRYEPDQLRVDGKLVPRGFSVVSRTKSWTPNPLTQLTQGTRGQVTLSARVNYENGKPIQAYLVLVEPIPAGCTILDESIRGRFDRYEIHPGAITFYLGEHQSPGDIHYTLVGYLPGDYRVPPTVLRSYYDPSQMAVADAKSLTVLPPGEKSSDEYRLTPDEMFHLGKIAFDKAEYQKAHEHLSQLLADWPLRPDSHKDTVVHLFNASQKLQMHADTVKYFEVLKERFPEVELSFESILQVAQSYREISEYERSYLVYRATVQASFERENQVAGFLNKRGEFLRGVQTMEALLRDYPAESYVATANYSLAQEVYRRADTGSDDKRLQDAGVTRADLISGSIQMLDHFLTRWPSDPSSDQASFALTTGLIDMKRYQAAIDRADRYSANYPNSKLLDSFWYMTGYCHFELQHPDQAIAMCRKVADAEFIDPATGSARQSDNKWEAVYIMGQVYHSLGKAAEAIDQYAKVSERFADAAEAIEYFSRKSIELPDVTTLAPADKQTVELKFRNVPETLVKVYRIDLMKFGLTQRNLNRITAINLAGIKPYHQETVALGDGKDYRDRDTKLELPLKDEGAYLVVCRSENLYTSGLVVVSPLVVAVQEDTVSGRVRVSVKNRSTDAFVNKVHVKVIGSGNDEFQSGETDLRGLFIADGIIGTSTVIAVSENQEYAFFRGESVLQPSQNQDDPFGSDEQMQRQEAVPQSAAPMAGKKMLLENVFRTNSANQLESQMQFDGLIENDRTGVKSKEAY</sequence>
<dbReference type="InterPro" id="IPR051802">
    <property type="entry name" value="YfhM-like"/>
</dbReference>
<dbReference type="EMBL" id="SJPN01000002">
    <property type="protein sequence ID" value="TWU06037.1"/>
    <property type="molecule type" value="Genomic_DNA"/>
</dbReference>
<gene>
    <name evidence="6" type="primary">bamD</name>
    <name evidence="6" type="ORF">Pla52n_17550</name>
</gene>
<dbReference type="GO" id="GO:0004866">
    <property type="term" value="F:endopeptidase inhibitor activity"/>
    <property type="evidence" value="ECO:0007669"/>
    <property type="project" value="InterPro"/>
</dbReference>
<dbReference type="SMART" id="SM01360">
    <property type="entry name" value="A2M"/>
    <property type="match status" value="1"/>
</dbReference>
<dbReference type="Pfam" id="PF00207">
    <property type="entry name" value="A2M"/>
    <property type="match status" value="1"/>
</dbReference>
<dbReference type="Gene3D" id="1.25.40.10">
    <property type="entry name" value="Tetratricopeptide repeat domain"/>
    <property type="match status" value="6"/>
</dbReference>
<dbReference type="SUPFAM" id="SSF48452">
    <property type="entry name" value="TPR-like"/>
    <property type="match status" value="3"/>
</dbReference>
<feature type="repeat" description="TPR" evidence="2">
    <location>
        <begin position="389"/>
        <end position="422"/>
    </location>
</feature>
<proteinExistence type="inferred from homology"/>
<evidence type="ECO:0000256" key="2">
    <source>
        <dbReference type="PROSITE-ProRule" id="PRU00339"/>
    </source>
</evidence>
<dbReference type="OrthoDB" id="9767116at2"/>
<dbReference type="Gene3D" id="1.50.10.20">
    <property type="match status" value="1"/>
</dbReference>
<evidence type="ECO:0000256" key="3">
    <source>
        <dbReference type="SAM" id="MobiDB-lite"/>
    </source>
</evidence>
<reference evidence="6 7" key="1">
    <citation type="submission" date="2019-02" db="EMBL/GenBank/DDBJ databases">
        <title>Deep-cultivation of Planctomycetes and their phenomic and genomic characterization uncovers novel biology.</title>
        <authorList>
            <person name="Wiegand S."/>
            <person name="Jogler M."/>
            <person name="Boedeker C."/>
            <person name="Pinto D."/>
            <person name="Vollmers J."/>
            <person name="Rivas-Marin E."/>
            <person name="Kohn T."/>
            <person name="Peeters S.H."/>
            <person name="Heuer A."/>
            <person name="Rast P."/>
            <person name="Oberbeckmann S."/>
            <person name="Bunk B."/>
            <person name="Jeske O."/>
            <person name="Meyerdierks A."/>
            <person name="Storesund J.E."/>
            <person name="Kallscheuer N."/>
            <person name="Luecker S."/>
            <person name="Lage O.M."/>
            <person name="Pohl T."/>
            <person name="Merkel B.J."/>
            <person name="Hornburger P."/>
            <person name="Mueller R.-W."/>
            <person name="Bruemmer F."/>
            <person name="Labrenz M."/>
            <person name="Spormann A.M."/>
            <person name="Op Den Camp H."/>
            <person name="Overmann J."/>
            <person name="Amann R."/>
            <person name="Jetten M.S.M."/>
            <person name="Mascher T."/>
            <person name="Medema M.H."/>
            <person name="Devos D.P."/>
            <person name="Kaster A.-K."/>
            <person name="Ovreas L."/>
            <person name="Rohde M."/>
            <person name="Galperin M.Y."/>
            <person name="Jogler C."/>
        </authorList>
    </citation>
    <scope>NUCLEOTIDE SEQUENCE [LARGE SCALE GENOMIC DNA]</scope>
    <source>
        <strain evidence="6 7">Pla52n</strain>
    </source>
</reference>
<dbReference type="Pfam" id="PF13432">
    <property type="entry name" value="TPR_16"/>
    <property type="match status" value="3"/>
</dbReference>
<dbReference type="InterPro" id="IPR019734">
    <property type="entry name" value="TPR_rpt"/>
</dbReference>
<keyword evidence="7" id="KW-1185">Reference proteome</keyword>
<dbReference type="InterPro" id="IPR001599">
    <property type="entry name" value="Macroglobln_a2"/>
</dbReference>
<dbReference type="SMART" id="SM00028">
    <property type="entry name" value="TPR"/>
    <property type="match status" value="7"/>
</dbReference>